<accession>A0ABW1GTK6</accession>
<proteinExistence type="predicted"/>
<organism evidence="1 2">
    <name type="scientific">Streptomyces pulveraceus</name>
    <dbReference type="NCBI Taxonomy" id="68258"/>
    <lineage>
        <taxon>Bacteria</taxon>
        <taxon>Bacillati</taxon>
        <taxon>Actinomycetota</taxon>
        <taxon>Actinomycetes</taxon>
        <taxon>Kitasatosporales</taxon>
        <taxon>Streptomycetaceae</taxon>
        <taxon>Streptomyces</taxon>
    </lineage>
</organism>
<evidence type="ECO:0000313" key="2">
    <source>
        <dbReference type="Proteomes" id="UP001596200"/>
    </source>
</evidence>
<sequence length="465" mass="50508">MVAFHASALDGVARNAALTIPLLLRLLASDGGRDRRPPRGGVQRAGLSESAVRVILAHPDPGVRIDFATSARAEPAQRARLVDDPSFKVRAALAYGPEVYDPRTKVAPLPDVVCVRLLDDPAPSVRTALLDSPHLTASFVASMATHHSSAARREAVCEWEILPPGERSALLADPDPGVRRAAALRECRRDARVTAELIRDPKSAAEALRRGLLVRADAERCVAERTHLAALAENPSLPADLVERLAVAPDEIVRLAVSLRPELDEARRMAIDFTVGDFDRGDGVQWVREGLTDPEVLRRAAISAHPLLRRAAARSPRLPSDLLCLLARVEDPVVENRLGIHHPDTPEEVLMRVYARLGGTFSAWMAETHPRFPREGLAARYADHPDGNYRRLAVRDPAATPALIERLSHDPAVWTRQAAVGDPRLPLHRLREALHVPELASSAGANPALPEDEMAAVLNRAGVPA</sequence>
<dbReference type="RefSeq" id="WP_344507981.1">
    <property type="nucleotide sequence ID" value="NZ_BAAATU010000004.1"/>
</dbReference>
<dbReference type="Proteomes" id="UP001596200">
    <property type="component" value="Unassembled WGS sequence"/>
</dbReference>
<reference evidence="2" key="1">
    <citation type="journal article" date="2019" name="Int. J. Syst. Evol. Microbiol.">
        <title>The Global Catalogue of Microorganisms (GCM) 10K type strain sequencing project: providing services to taxonomists for standard genome sequencing and annotation.</title>
        <authorList>
            <consortium name="The Broad Institute Genomics Platform"/>
            <consortium name="The Broad Institute Genome Sequencing Center for Infectious Disease"/>
            <person name="Wu L."/>
            <person name="Ma J."/>
        </authorList>
    </citation>
    <scope>NUCLEOTIDE SEQUENCE [LARGE SCALE GENOMIC DNA]</scope>
    <source>
        <strain evidence="2">JCM 4147</strain>
    </source>
</reference>
<name>A0ABW1GTK6_9ACTN</name>
<dbReference type="InterPro" id="IPR011989">
    <property type="entry name" value="ARM-like"/>
</dbReference>
<dbReference type="Gene3D" id="1.25.10.10">
    <property type="entry name" value="Leucine-rich Repeat Variant"/>
    <property type="match status" value="1"/>
</dbReference>
<protein>
    <submittedName>
        <fullName evidence="1">Mucin-2</fullName>
    </submittedName>
</protein>
<keyword evidence="2" id="KW-1185">Reference proteome</keyword>
<dbReference type="EMBL" id="JBHSPU010000024">
    <property type="protein sequence ID" value="MFC5917156.1"/>
    <property type="molecule type" value="Genomic_DNA"/>
</dbReference>
<evidence type="ECO:0000313" key="1">
    <source>
        <dbReference type="EMBL" id="MFC5917156.1"/>
    </source>
</evidence>
<gene>
    <name evidence="1" type="ORF">ACFP1B_27550</name>
</gene>
<comment type="caution">
    <text evidence="1">The sequence shown here is derived from an EMBL/GenBank/DDBJ whole genome shotgun (WGS) entry which is preliminary data.</text>
</comment>